<dbReference type="Proteomes" id="UP000009026">
    <property type="component" value="Chromosome"/>
</dbReference>
<name>A0A0H4X054_9BACT</name>
<dbReference type="KEGG" id="mym:A176_004155"/>
<dbReference type="AlphaFoldDB" id="A0A0H4X054"/>
<dbReference type="InterPro" id="IPR009003">
    <property type="entry name" value="Peptidase_S1_PA"/>
</dbReference>
<proteinExistence type="predicted"/>
<dbReference type="InterPro" id="IPR043504">
    <property type="entry name" value="Peptidase_S1_PA_chymotrypsin"/>
</dbReference>
<gene>
    <name evidence="1" type="ORF">A176_004155</name>
</gene>
<evidence type="ECO:0000313" key="2">
    <source>
        <dbReference type="Proteomes" id="UP000009026"/>
    </source>
</evidence>
<dbReference type="eggNOG" id="COG3591">
    <property type="taxonomic scope" value="Bacteria"/>
</dbReference>
<accession>A0A0H4X054</accession>
<dbReference type="EMBL" id="CP012109">
    <property type="protein sequence ID" value="AKQ67243.1"/>
    <property type="molecule type" value="Genomic_DNA"/>
</dbReference>
<sequence>MHWLRTDTRARFVGALMGSLVLTTGCGPEESYLDGEEEVLMSTDKDKDGSRGRRQDALIYGHDSREDVYRHPDAHLRARAHQSTVAIMRPGDINASDPNNVSFNGGTLKNEANLCDTERFLNDPAASDCTGTLIDDDLVLTSGTCVVLGGDCENLRFVFNYYRDSPISYQRVTAQDVFQCAKVEVAKYGYWNGLAYNYAIIRLDRSATPRFTPAPVLPASAALDSNAPISIVGTSEGTPFKLDTNGTIRNGNPLTLDSFMAHTNTFWGQIGSAAYEPDTNTVVGMFTDGLADYTTNGACNVVNLCPNTGCPNVPVAEQYSYARPAIDEFCGVSTSRRLCGETTLANALTYSRANTQSALTNTAQATLSLVAGQTALIGTCGTPGSFASGDTVLRLYNAANTQVAVNDDTLGLGNRCSFIRYQVPTGASGDYTLRAGCYDDKACRATVTWSVGAASFSVANTQSATVNTSNHRVTLTEGQRLHVGTCGQPGATKVGDTFIRLFDPQGQEMAFNDDACGGTGSQIQYTVPAGKGGVWEVRAGCYSTGSCSGNLAWSTHGGTNTFVYETERTAGATVNTVNQDLALAAGQTLTVGTCGMANAYTPDDSLLRLMNAAGTQVTFNDDACGVASRITYVVPADGVYQLRAGCYGADACSGSVAYTTH</sequence>
<dbReference type="OrthoDB" id="5483530at2"/>
<protein>
    <submittedName>
        <fullName evidence="1">Trypsin domain protein</fullName>
    </submittedName>
</protein>
<reference evidence="1 2" key="1">
    <citation type="journal article" date="2016" name="PLoS ONE">
        <title>Complete Genome Sequence and Comparative Genomics of a Novel Myxobacterium Myxococcus hansupus.</title>
        <authorList>
            <person name="Sharma G."/>
            <person name="Narwani T."/>
            <person name="Subramanian S."/>
        </authorList>
    </citation>
    <scope>NUCLEOTIDE SEQUENCE [LARGE SCALE GENOMIC DNA]</scope>
    <source>
        <strain evidence="2">mixupus</strain>
    </source>
</reference>
<dbReference type="SUPFAM" id="SSF50494">
    <property type="entry name" value="Trypsin-like serine proteases"/>
    <property type="match status" value="1"/>
</dbReference>
<evidence type="ECO:0000313" key="1">
    <source>
        <dbReference type="EMBL" id="AKQ67243.1"/>
    </source>
</evidence>
<dbReference type="PATRIC" id="fig|1297742.4.peg.4201"/>
<keyword evidence="2" id="KW-1185">Reference proteome</keyword>
<organism evidence="1 2">
    <name type="scientific">Pseudomyxococcus hansupus</name>
    <dbReference type="NCBI Taxonomy" id="1297742"/>
    <lineage>
        <taxon>Bacteria</taxon>
        <taxon>Pseudomonadati</taxon>
        <taxon>Myxococcota</taxon>
        <taxon>Myxococcia</taxon>
        <taxon>Myxococcales</taxon>
        <taxon>Cystobacterineae</taxon>
        <taxon>Myxococcaceae</taxon>
        <taxon>Pseudomyxococcus</taxon>
    </lineage>
</organism>
<dbReference type="RefSeq" id="WP_002635022.1">
    <property type="nucleotide sequence ID" value="NZ_CP012109.1"/>
</dbReference>
<dbReference type="STRING" id="1297742.A176_004155"/>
<dbReference type="PROSITE" id="PS51257">
    <property type="entry name" value="PROKAR_LIPOPROTEIN"/>
    <property type="match status" value="1"/>
</dbReference>
<dbReference type="Gene3D" id="2.40.10.10">
    <property type="entry name" value="Trypsin-like serine proteases"/>
    <property type="match status" value="2"/>
</dbReference>